<comment type="similarity">
    <text evidence="1">Belongs to the TBP family.</text>
</comment>
<feature type="compositionally biased region" description="Basic and acidic residues" evidence="4">
    <location>
        <begin position="137"/>
        <end position="148"/>
    </location>
</feature>
<feature type="region of interest" description="Disordered" evidence="4">
    <location>
        <begin position="1"/>
        <end position="30"/>
    </location>
</feature>
<keyword evidence="2" id="KW-0238">DNA-binding</keyword>
<evidence type="ECO:0000256" key="3">
    <source>
        <dbReference type="ARBA" id="ARBA00023163"/>
    </source>
</evidence>
<evidence type="ECO:0008006" key="7">
    <source>
        <dbReference type="Google" id="ProtNLM"/>
    </source>
</evidence>
<reference evidence="5 6" key="1">
    <citation type="journal article" date="2015" name="Genome Biol.">
        <title>Comparative genomics of Steinernema reveals deeply conserved gene regulatory networks.</title>
        <authorList>
            <person name="Dillman A.R."/>
            <person name="Macchietto M."/>
            <person name="Porter C.F."/>
            <person name="Rogers A."/>
            <person name="Williams B."/>
            <person name="Antoshechkin I."/>
            <person name="Lee M.M."/>
            <person name="Goodwin Z."/>
            <person name="Lu X."/>
            <person name="Lewis E.E."/>
            <person name="Goodrich-Blair H."/>
            <person name="Stock S.P."/>
            <person name="Adams B.J."/>
            <person name="Sternberg P.W."/>
            <person name="Mortazavi A."/>
        </authorList>
    </citation>
    <scope>NUCLEOTIDE SEQUENCE [LARGE SCALE GENOMIC DNA]</scope>
    <source>
        <strain evidence="5 6">ALL</strain>
    </source>
</reference>
<name>A0A4U5PDM7_STECR</name>
<feature type="compositionally biased region" description="Polar residues" evidence="4">
    <location>
        <begin position="127"/>
        <end position="136"/>
    </location>
</feature>
<dbReference type="STRING" id="34508.A0A4U5PDM7"/>
<protein>
    <recommendedName>
        <fullName evidence="7">TATA-box-binding protein</fullName>
    </recommendedName>
</protein>
<dbReference type="Gene3D" id="3.30.310.10">
    <property type="entry name" value="TATA-Binding Protein"/>
    <property type="match status" value="2"/>
</dbReference>
<evidence type="ECO:0000313" key="6">
    <source>
        <dbReference type="Proteomes" id="UP000298663"/>
    </source>
</evidence>
<evidence type="ECO:0000256" key="4">
    <source>
        <dbReference type="SAM" id="MobiDB-lite"/>
    </source>
</evidence>
<organism evidence="5 6">
    <name type="scientific">Steinernema carpocapsae</name>
    <name type="common">Entomopathogenic nematode</name>
    <dbReference type="NCBI Taxonomy" id="34508"/>
    <lineage>
        <taxon>Eukaryota</taxon>
        <taxon>Metazoa</taxon>
        <taxon>Ecdysozoa</taxon>
        <taxon>Nematoda</taxon>
        <taxon>Chromadorea</taxon>
        <taxon>Rhabditida</taxon>
        <taxon>Tylenchina</taxon>
        <taxon>Panagrolaimomorpha</taxon>
        <taxon>Strongyloidoidea</taxon>
        <taxon>Steinernematidae</taxon>
        <taxon>Steinernema</taxon>
    </lineage>
</organism>
<dbReference type="SUPFAM" id="SSF55945">
    <property type="entry name" value="TATA-box binding protein-like"/>
    <property type="match status" value="2"/>
</dbReference>
<dbReference type="InterPro" id="IPR000814">
    <property type="entry name" value="TBP"/>
</dbReference>
<dbReference type="Pfam" id="PF00352">
    <property type="entry name" value="TBP"/>
    <property type="match status" value="2"/>
</dbReference>
<keyword evidence="3" id="KW-0804">Transcription</keyword>
<dbReference type="Proteomes" id="UP000298663">
    <property type="component" value="Unassembled WGS sequence"/>
</dbReference>
<accession>A0A4U5PDM7</accession>
<dbReference type="GO" id="GO:0006352">
    <property type="term" value="P:DNA-templated transcription initiation"/>
    <property type="evidence" value="ECO:0007669"/>
    <property type="project" value="InterPro"/>
</dbReference>
<dbReference type="OrthoDB" id="2127950at2759"/>
<dbReference type="InterPro" id="IPR012295">
    <property type="entry name" value="TBP_dom_sf"/>
</dbReference>
<feature type="region of interest" description="Disordered" evidence="4">
    <location>
        <begin position="118"/>
        <end position="153"/>
    </location>
</feature>
<comment type="caution">
    <text evidence="5">The sequence shown here is derived from an EMBL/GenBank/DDBJ whole genome shotgun (WGS) entry which is preliminary data.</text>
</comment>
<dbReference type="AlphaFoldDB" id="A0A4U5PDM7"/>
<feature type="compositionally biased region" description="Polar residues" evidence="4">
    <location>
        <begin position="1"/>
        <end position="13"/>
    </location>
</feature>
<reference evidence="5 6" key="2">
    <citation type="journal article" date="2019" name="G3 (Bethesda)">
        <title>Hybrid Assembly of the Genome of the Entomopathogenic Nematode Steinernema carpocapsae Identifies the X-Chromosome.</title>
        <authorList>
            <person name="Serra L."/>
            <person name="Macchietto M."/>
            <person name="Macias-Munoz A."/>
            <person name="McGill C.J."/>
            <person name="Rodriguez I.M."/>
            <person name="Rodriguez B."/>
            <person name="Murad R."/>
            <person name="Mortazavi A."/>
        </authorList>
    </citation>
    <scope>NUCLEOTIDE SEQUENCE [LARGE SCALE GENOMIC DNA]</scope>
    <source>
        <strain evidence="5 6">ALL</strain>
    </source>
</reference>
<evidence type="ECO:0000313" key="5">
    <source>
        <dbReference type="EMBL" id="TKR94446.1"/>
    </source>
</evidence>
<proteinExistence type="inferred from homology"/>
<sequence>MNSLKLYSPTASPHVSRKTKAKEKSSKVVKLSKKTESTALVIKLFHPTSVLSKPPTLKLNLVTQKSKRRPKPASESNSSTRIQLLHPVQFQVSPTLRLPGSQPQTILSAPLKTFSPPNLPLAPSNLHISTSSTNQKPIRESPKPKKESPTVGARKGQLVITNVVCQTNLGMTLNLKKVTNLLPNTEYHPESHNACKMKIGSPNVTALIFESGRVILTGLKSVEQGRKMARYLARKLFKAGLKKDLCAPTGFSVRNVVGSVDFGHQIDLRTFSQHFKATFDPELFSSGATFRLPMPTAENEKRTLAFTFFRNGKANILGGKSEEQMLEGVELMKQKLRKFDGAFEKSCV</sequence>
<evidence type="ECO:0000256" key="1">
    <source>
        <dbReference type="ARBA" id="ARBA00005560"/>
    </source>
</evidence>
<dbReference type="PRINTS" id="PR00686">
    <property type="entry name" value="TIFACTORIID"/>
</dbReference>
<dbReference type="GO" id="GO:0003677">
    <property type="term" value="F:DNA binding"/>
    <property type="evidence" value="ECO:0007669"/>
    <property type="project" value="UniProtKB-KW"/>
</dbReference>
<dbReference type="PANTHER" id="PTHR10126">
    <property type="entry name" value="TATA-BOX BINDING PROTEIN"/>
    <property type="match status" value="1"/>
</dbReference>
<feature type="region of interest" description="Disordered" evidence="4">
    <location>
        <begin position="61"/>
        <end position="82"/>
    </location>
</feature>
<gene>
    <name evidence="5" type="ORF">L596_008723</name>
</gene>
<dbReference type="EMBL" id="AZBU02000002">
    <property type="protein sequence ID" value="TKR94446.1"/>
    <property type="molecule type" value="Genomic_DNA"/>
</dbReference>
<keyword evidence="6" id="KW-1185">Reference proteome</keyword>
<evidence type="ECO:0000256" key="2">
    <source>
        <dbReference type="ARBA" id="ARBA00023125"/>
    </source>
</evidence>